<comment type="caution">
    <text evidence="1">The sequence shown here is derived from an EMBL/GenBank/DDBJ whole genome shotgun (WGS) entry which is preliminary data.</text>
</comment>
<protein>
    <submittedName>
        <fullName evidence="1">Uncharacterized protein</fullName>
    </submittedName>
</protein>
<reference evidence="1" key="1">
    <citation type="submission" date="2021-01" db="EMBL/GenBank/DDBJ databases">
        <title>Modified the classification status of verrucomicrobia.</title>
        <authorList>
            <person name="Feng X."/>
        </authorList>
    </citation>
    <scope>NUCLEOTIDE SEQUENCE</scope>
    <source>
        <strain evidence="1">JCM 18052</strain>
    </source>
</reference>
<dbReference type="RefSeq" id="WP_200349937.1">
    <property type="nucleotide sequence ID" value="NZ_BAABHZ010000010.1"/>
</dbReference>
<dbReference type="EMBL" id="JAENIK010000004">
    <property type="protein sequence ID" value="MBK1814991.1"/>
    <property type="molecule type" value="Genomic_DNA"/>
</dbReference>
<dbReference type="Proteomes" id="UP000600139">
    <property type="component" value="Unassembled WGS sequence"/>
</dbReference>
<evidence type="ECO:0000313" key="1">
    <source>
        <dbReference type="EMBL" id="MBK1814991.1"/>
    </source>
</evidence>
<gene>
    <name evidence="1" type="ORF">JIN84_05155</name>
</gene>
<evidence type="ECO:0000313" key="2">
    <source>
        <dbReference type="Proteomes" id="UP000600139"/>
    </source>
</evidence>
<proteinExistence type="predicted"/>
<organism evidence="1 2">
    <name type="scientific">Luteolibacter yonseiensis</name>
    <dbReference type="NCBI Taxonomy" id="1144680"/>
    <lineage>
        <taxon>Bacteria</taxon>
        <taxon>Pseudomonadati</taxon>
        <taxon>Verrucomicrobiota</taxon>
        <taxon>Verrucomicrobiia</taxon>
        <taxon>Verrucomicrobiales</taxon>
        <taxon>Verrucomicrobiaceae</taxon>
        <taxon>Luteolibacter</taxon>
    </lineage>
</organism>
<name>A0A934R146_9BACT</name>
<sequence length="87" mass="9410">MKLFKFRHSAGLIREKSLRQAGTPAPPTKDNTSLAISSLTVGEFFRLFGVAGSFRHSRTIQASCRRVIAMAFRGADSGSGEDSSAMM</sequence>
<keyword evidence="2" id="KW-1185">Reference proteome</keyword>
<accession>A0A934R146</accession>
<dbReference type="AlphaFoldDB" id="A0A934R146"/>